<dbReference type="PANTHER" id="PTHR33463:SF203">
    <property type="entry name" value="AAA+ ATPASE DOMAIN-CONTAINING PROTEIN"/>
    <property type="match status" value="1"/>
</dbReference>
<dbReference type="Proteomes" id="UP000325577">
    <property type="component" value="Linkage Group LG4"/>
</dbReference>
<reference evidence="10 11" key="1">
    <citation type="submission" date="2019-09" db="EMBL/GenBank/DDBJ databases">
        <title>A chromosome-level genome assembly of the Chinese tupelo Nyssa sinensis.</title>
        <authorList>
            <person name="Yang X."/>
            <person name="Kang M."/>
            <person name="Yang Y."/>
            <person name="Xiong H."/>
            <person name="Wang M."/>
            <person name="Zhang Z."/>
            <person name="Wang Z."/>
            <person name="Wu H."/>
            <person name="Ma T."/>
            <person name="Liu J."/>
            <person name="Xi Z."/>
        </authorList>
    </citation>
    <scope>NUCLEOTIDE SEQUENCE [LARGE SCALE GENOMIC DNA]</scope>
    <source>
        <strain evidence="10">J267</strain>
        <tissue evidence="10">Leaf</tissue>
    </source>
</reference>
<feature type="domain" description="Disease resistance protein At4g27190-like leucine-rich repeats" evidence="8">
    <location>
        <begin position="917"/>
        <end position="1023"/>
    </location>
</feature>
<evidence type="ECO:0000256" key="1">
    <source>
        <dbReference type="ARBA" id="ARBA00008894"/>
    </source>
</evidence>
<feature type="domain" description="Disease resistance R13L4/SHOC-2-like LRR" evidence="9">
    <location>
        <begin position="516"/>
        <end position="733"/>
    </location>
</feature>
<evidence type="ECO:0000259" key="8">
    <source>
        <dbReference type="Pfam" id="PF23247"/>
    </source>
</evidence>
<evidence type="ECO:0000259" key="9">
    <source>
        <dbReference type="Pfam" id="PF23598"/>
    </source>
</evidence>
<dbReference type="PANTHER" id="PTHR33463">
    <property type="entry name" value="NB-ARC DOMAIN-CONTAINING PROTEIN-RELATED"/>
    <property type="match status" value="1"/>
</dbReference>
<dbReference type="GO" id="GO:0006952">
    <property type="term" value="P:defense response"/>
    <property type="evidence" value="ECO:0007669"/>
    <property type="project" value="UniProtKB-KW"/>
</dbReference>
<feature type="domain" description="Disease resistance protein At4g27190-like leucine-rich repeats" evidence="8">
    <location>
        <begin position="749"/>
        <end position="888"/>
    </location>
</feature>
<keyword evidence="6" id="KW-0175">Coiled coil</keyword>
<evidence type="ECO:0000256" key="2">
    <source>
        <dbReference type="ARBA" id="ARBA00022614"/>
    </source>
</evidence>
<dbReference type="PRINTS" id="PR00364">
    <property type="entry name" value="DISEASERSIST"/>
</dbReference>
<dbReference type="Gene3D" id="3.40.50.300">
    <property type="entry name" value="P-loop containing nucleotide triphosphate hydrolases"/>
    <property type="match status" value="1"/>
</dbReference>
<feature type="domain" description="NB-ARC" evidence="7">
    <location>
        <begin position="165"/>
        <end position="326"/>
    </location>
</feature>
<evidence type="ECO:0000313" key="10">
    <source>
        <dbReference type="EMBL" id="KAA8523696.1"/>
    </source>
</evidence>
<dbReference type="GO" id="GO:0043531">
    <property type="term" value="F:ADP binding"/>
    <property type="evidence" value="ECO:0007669"/>
    <property type="project" value="InterPro"/>
</dbReference>
<dbReference type="SUPFAM" id="SSF52047">
    <property type="entry name" value="RNI-like"/>
    <property type="match status" value="1"/>
</dbReference>
<keyword evidence="11" id="KW-1185">Reference proteome</keyword>
<dbReference type="SMART" id="SM00369">
    <property type="entry name" value="LRR_TYP"/>
    <property type="match status" value="4"/>
</dbReference>
<dbReference type="Pfam" id="PF23598">
    <property type="entry name" value="LRR_14"/>
    <property type="match status" value="1"/>
</dbReference>
<keyword evidence="2" id="KW-0433">Leucine-rich repeat</keyword>
<accession>A0A5J5A0T8</accession>
<evidence type="ECO:0000256" key="3">
    <source>
        <dbReference type="ARBA" id="ARBA00022737"/>
    </source>
</evidence>
<dbReference type="Gene3D" id="1.10.8.430">
    <property type="entry name" value="Helical domain of apoptotic protease-activating factors"/>
    <property type="match status" value="1"/>
</dbReference>
<feature type="coiled-coil region" evidence="6">
    <location>
        <begin position="30"/>
        <end position="99"/>
    </location>
</feature>
<dbReference type="OrthoDB" id="1898799at2759"/>
<dbReference type="Gene3D" id="3.80.10.10">
    <property type="entry name" value="Ribonuclease Inhibitor"/>
    <property type="match status" value="2"/>
</dbReference>
<keyword evidence="4" id="KW-0611">Plant defense</keyword>
<protein>
    <submittedName>
        <fullName evidence="10">Uncharacterized protein</fullName>
    </submittedName>
</protein>
<dbReference type="AlphaFoldDB" id="A0A5J5A0T8"/>
<name>A0A5J5A0T8_9ASTE</name>
<keyword evidence="5" id="KW-0547">Nucleotide-binding</keyword>
<organism evidence="10 11">
    <name type="scientific">Nyssa sinensis</name>
    <dbReference type="NCBI Taxonomy" id="561372"/>
    <lineage>
        <taxon>Eukaryota</taxon>
        <taxon>Viridiplantae</taxon>
        <taxon>Streptophyta</taxon>
        <taxon>Embryophyta</taxon>
        <taxon>Tracheophyta</taxon>
        <taxon>Spermatophyta</taxon>
        <taxon>Magnoliopsida</taxon>
        <taxon>eudicotyledons</taxon>
        <taxon>Gunneridae</taxon>
        <taxon>Pentapetalae</taxon>
        <taxon>asterids</taxon>
        <taxon>Cornales</taxon>
        <taxon>Nyssaceae</taxon>
        <taxon>Nyssa</taxon>
    </lineage>
</organism>
<gene>
    <name evidence="10" type="ORF">F0562_010119</name>
</gene>
<keyword evidence="3" id="KW-0677">Repeat</keyword>
<dbReference type="InterPro" id="IPR042197">
    <property type="entry name" value="Apaf_helical"/>
</dbReference>
<sequence length="1068" mass="121482">MSIVSDFAVSVIAYILERSCTPVKQRICHLVRYRSNVRNLMERVQTLKAVRDDVQELVKAGQDKGEKIKSEVSNWLAHVIQIELDVETLEDKFNKNERQDCCFGWCPDWSSRHQLSRSAKKKTEEINVLLSKGKFDGVSLPAATPGVDAMPTPDFVPLESSMLAIDEIIKTLKDELNNISVIGVCGAGGIGKTTLMKQVAKRAKEHNLFDDVAIATVSRNPNLKEIQCEIAELIGLRIEEESLLGRATRLSDRLKQKSKVLVILDDLWERLELENVGIPYGNEHNVCKIVVTSRSSKVCSDMDAKKIIKIKELSSEDSWSLFTRKAEDLIHSPTLCQAAWKIVGGCGGNPNSIVTVARALRNKTLDVWNNAVQTLGECRTTSSSGVPVKVVLCLKFSYDQIENEAAKQCLWFCCLFPEYYSVTMEELVVYGLVDRLFPEAGTLAEVRTGMLSVVDFLKSANFLLEADREGSFKVHDDTRDVVTSIASERGYNLMVKALTAWPAEGLESCKRMSLIDRGIRKLPDKPECPQLLTLFLQNNAFENIPDSFFQSMRALQFLDFSYTYISSLPRSIQCLEGLLSLRLENTHLRDASLLNKLNKLEVLILRGSRLEQLPKGLEKMTNLKLLDLSDNSYLQGIPSNVISKLSQLEELYIGNSFGDWEIEGDGSQNKANFSDVAALARLTVLHIQVKNAKCLSINFDGRWEKLQKFRICVSNDYSDITSAKSMHLKNLSYPIANWVKLLLEKAEHLVLTRSMDLEDIMQKDVQSLNGLKSLHLRACNMNYVFRSHMFQKVENLEELHIEYCYSLKEVFHLEEIEEENAKLTRLRELILVGLPNLMSIWNGNLSVAHLENLNVMKVEECWQLRNLFSEVLARRLRQLEHLAIINCDNMEEIISNQQAEKDEAACMMNLSNIPPPRPFQNLQKLIISKCKKMKRVLSVSLVRGLEQLEELTIVECNQIEEIITMAMGEEDNKEGDQNMLPQLKILTLQNLPKLGTICNDELLLEWPSLRELQVWNCRNLKKLPLGLYDAPRLRKIKGHLTWVGGLEWKDENAKRWLQPLLTEERSIR</sequence>
<dbReference type="Pfam" id="PF23247">
    <property type="entry name" value="LRR_RPS2"/>
    <property type="match status" value="2"/>
</dbReference>
<evidence type="ECO:0000313" key="11">
    <source>
        <dbReference type="Proteomes" id="UP000325577"/>
    </source>
</evidence>
<dbReference type="EMBL" id="CM018047">
    <property type="protein sequence ID" value="KAA8523696.1"/>
    <property type="molecule type" value="Genomic_DNA"/>
</dbReference>
<keyword evidence="5" id="KW-0067">ATP-binding</keyword>
<proteinExistence type="inferred from homology"/>
<dbReference type="InterPro" id="IPR003591">
    <property type="entry name" value="Leu-rich_rpt_typical-subtyp"/>
</dbReference>
<evidence type="ECO:0000259" key="7">
    <source>
        <dbReference type="Pfam" id="PF00931"/>
    </source>
</evidence>
<dbReference type="InterPro" id="IPR027417">
    <property type="entry name" value="P-loop_NTPase"/>
</dbReference>
<dbReference type="InterPro" id="IPR055414">
    <property type="entry name" value="LRR_R13L4/SHOC2-like"/>
</dbReference>
<evidence type="ECO:0000256" key="4">
    <source>
        <dbReference type="ARBA" id="ARBA00022821"/>
    </source>
</evidence>
<dbReference type="GO" id="GO:0005524">
    <property type="term" value="F:ATP binding"/>
    <property type="evidence" value="ECO:0007669"/>
    <property type="project" value="UniProtKB-KW"/>
</dbReference>
<dbReference type="SUPFAM" id="SSF52058">
    <property type="entry name" value="L domain-like"/>
    <property type="match status" value="1"/>
</dbReference>
<comment type="similarity">
    <text evidence="1">Belongs to the disease resistance NB-LRR family.</text>
</comment>
<dbReference type="FunFam" id="3.40.50.300:FF:001091">
    <property type="entry name" value="Probable disease resistance protein At1g61300"/>
    <property type="match status" value="1"/>
</dbReference>
<evidence type="ECO:0000256" key="6">
    <source>
        <dbReference type="SAM" id="Coils"/>
    </source>
</evidence>
<dbReference type="InterPro" id="IPR057135">
    <property type="entry name" value="At4g27190-like_LRR"/>
</dbReference>
<dbReference type="InterPro" id="IPR032675">
    <property type="entry name" value="LRR_dom_sf"/>
</dbReference>
<dbReference type="InterPro" id="IPR002182">
    <property type="entry name" value="NB-ARC"/>
</dbReference>
<dbReference type="Pfam" id="PF00931">
    <property type="entry name" value="NB-ARC"/>
    <property type="match status" value="1"/>
</dbReference>
<dbReference type="SUPFAM" id="SSF52540">
    <property type="entry name" value="P-loop containing nucleoside triphosphate hydrolases"/>
    <property type="match status" value="1"/>
</dbReference>
<evidence type="ECO:0000256" key="5">
    <source>
        <dbReference type="ARBA" id="ARBA00022840"/>
    </source>
</evidence>
<dbReference type="InterPro" id="IPR050905">
    <property type="entry name" value="Plant_NBS-LRR"/>
</dbReference>